<dbReference type="AlphaFoldDB" id="A0A5C8I976"/>
<feature type="domain" description="AraC effector-binding" evidence="2">
    <location>
        <begin position="40"/>
        <end position="190"/>
    </location>
</feature>
<proteinExistence type="predicted"/>
<accession>A0A5C8I976</accession>
<dbReference type="EMBL" id="VRSX01000001">
    <property type="protein sequence ID" value="TXK14953.1"/>
    <property type="molecule type" value="Genomic_DNA"/>
</dbReference>
<dbReference type="RefSeq" id="WP_147049782.1">
    <property type="nucleotide sequence ID" value="NZ_BKAH01000003.1"/>
</dbReference>
<name>A0A5C8I976_9MICO</name>
<evidence type="ECO:0000256" key="1">
    <source>
        <dbReference type="SAM" id="Coils"/>
    </source>
</evidence>
<evidence type="ECO:0000313" key="3">
    <source>
        <dbReference type="EMBL" id="TXK14953.1"/>
    </source>
</evidence>
<feature type="coiled-coil region" evidence="1">
    <location>
        <begin position="9"/>
        <end position="36"/>
    </location>
</feature>
<dbReference type="OrthoDB" id="7849865at2"/>
<reference evidence="3 4" key="1">
    <citation type="submission" date="2019-08" db="EMBL/GenBank/DDBJ databases">
        <authorList>
            <person name="Dong K."/>
        </authorList>
    </citation>
    <scope>NUCLEOTIDE SEQUENCE [LARGE SCALE GENOMIC DNA]</scope>
    <source>
        <strain evidence="3 4">K-1</strain>
    </source>
</reference>
<keyword evidence="1" id="KW-0175">Coiled coil</keyword>
<comment type="caution">
    <text evidence="3">The sequence shown here is derived from an EMBL/GenBank/DDBJ whole genome shotgun (WGS) entry which is preliminary data.</text>
</comment>
<gene>
    <name evidence="3" type="ORF">FVP74_00560</name>
</gene>
<dbReference type="InterPro" id="IPR011256">
    <property type="entry name" value="Reg_factor_effector_dom_sf"/>
</dbReference>
<dbReference type="Proteomes" id="UP000321949">
    <property type="component" value="Unassembled WGS sequence"/>
</dbReference>
<organism evidence="3 4">
    <name type="scientific">Microbacterium saccharophilum</name>
    <dbReference type="NCBI Taxonomy" id="1213358"/>
    <lineage>
        <taxon>Bacteria</taxon>
        <taxon>Bacillati</taxon>
        <taxon>Actinomycetota</taxon>
        <taxon>Actinomycetes</taxon>
        <taxon>Micrococcales</taxon>
        <taxon>Microbacteriaceae</taxon>
        <taxon>Microbacterium</taxon>
    </lineage>
</organism>
<evidence type="ECO:0000313" key="4">
    <source>
        <dbReference type="Proteomes" id="UP000321949"/>
    </source>
</evidence>
<dbReference type="Gene3D" id="3.20.80.10">
    <property type="entry name" value="Regulatory factor, effector binding domain"/>
    <property type="match status" value="1"/>
</dbReference>
<keyword evidence="4" id="KW-1185">Reference proteome</keyword>
<evidence type="ECO:0000259" key="2">
    <source>
        <dbReference type="SMART" id="SM00871"/>
    </source>
</evidence>
<dbReference type="SMART" id="SM00871">
    <property type="entry name" value="AraC_E_bind"/>
    <property type="match status" value="1"/>
</dbReference>
<protein>
    <submittedName>
        <fullName evidence="3">GyrI-like domain-containing protein</fullName>
    </submittedName>
</protein>
<dbReference type="InterPro" id="IPR010499">
    <property type="entry name" value="AraC_E-bd"/>
</dbReference>
<sequence>MAELLIGRRDQLREQLDADARRLRSVEARLRTIEKENPVNTFTETPLPQLRLVQLSARIEEMSEIEEEIGGMFGRVNALIDAAGVDRVGPGIATYTTDGDGMVAAAAEQIGAAPVPAGLDAAVVPPQQRALTTRYVGDDLSGIQQAWQALVAEVEARGLVPQGTCREVYERTPFDGPAGGWVVDLQQPVA</sequence>
<dbReference type="SUPFAM" id="SSF55136">
    <property type="entry name" value="Probable bacterial effector-binding domain"/>
    <property type="match status" value="1"/>
</dbReference>